<proteinExistence type="predicted"/>
<organism evidence="2 3">
    <name type="scientific">Xyrichtys novacula</name>
    <name type="common">Pearly razorfish</name>
    <name type="synonym">Hemipteronotus novacula</name>
    <dbReference type="NCBI Taxonomy" id="13765"/>
    <lineage>
        <taxon>Eukaryota</taxon>
        <taxon>Metazoa</taxon>
        <taxon>Chordata</taxon>
        <taxon>Craniata</taxon>
        <taxon>Vertebrata</taxon>
        <taxon>Euteleostomi</taxon>
        <taxon>Actinopterygii</taxon>
        <taxon>Neopterygii</taxon>
        <taxon>Teleostei</taxon>
        <taxon>Neoteleostei</taxon>
        <taxon>Acanthomorphata</taxon>
        <taxon>Eupercaria</taxon>
        <taxon>Labriformes</taxon>
        <taxon>Labridae</taxon>
        <taxon>Xyrichtys</taxon>
    </lineage>
</organism>
<feature type="region of interest" description="Disordered" evidence="1">
    <location>
        <begin position="1"/>
        <end position="63"/>
    </location>
</feature>
<evidence type="ECO:0000313" key="3">
    <source>
        <dbReference type="Proteomes" id="UP001178508"/>
    </source>
</evidence>
<reference evidence="2" key="1">
    <citation type="submission" date="2023-08" db="EMBL/GenBank/DDBJ databases">
        <authorList>
            <person name="Alioto T."/>
            <person name="Alioto T."/>
            <person name="Gomez Garrido J."/>
        </authorList>
    </citation>
    <scope>NUCLEOTIDE SEQUENCE</scope>
</reference>
<dbReference type="EMBL" id="OY660865">
    <property type="protein sequence ID" value="CAJ1051394.1"/>
    <property type="molecule type" value="Genomic_DNA"/>
</dbReference>
<accession>A0AAV1ERM5</accession>
<evidence type="ECO:0000313" key="2">
    <source>
        <dbReference type="EMBL" id="CAJ1051394.1"/>
    </source>
</evidence>
<evidence type="ECO:0000256" key="1">
    <source>
        <dbReference type="SAM" id="MobiDB-lite"/>
    </source>
</evidence>
<dbReference type="AlphaFoldDB" id="A0AAV1ERM5"/>
<sequence length="103" mass="10472">MASGGPWPAECPLTPVRGGAPLPPAHRPDCPPSLPPSPSPPPTSAPLPAPPLAFSPAPPAFSSASLPELSSLASLGVSCADFPAALTSRRFRQWEDSDQEVGP</sequence>
<gene>
    <name evidence="2" type="ORF">XNOV1_A017097</name>
</gene>
<protein>
    <submittedName>
        <fullName evidence="2">Uncharacterized protein</fullName>
    </submittedName>
</protein>
<feature type="compositionally biased region" description="Pro residues" evidence="1">
    <location>
        <begin position="21"/>
        <end position="59"/>
    </location>
</feature>
<dbReference type="Proteomes" id="UP001178508">
    <property type="component" value="Chromosome 2"/>
</dbReference>
<name>A0AAV1ERM5_XYRNO</name>
<keyword evidence="3" id="KW-1185">Reference proteome</keyword>